<accession>A0A9W7BP36</accession>
<name>A0A9W7BP36_9STRA</name>
<proteinExistence type="predicted"/>
<keyword evidence="6 11" id="KW-0472">Membrane</keyword>
<dbReference type="Gene3D" id="1.10.287.70">
    <property type="match status" value="1"/>
</dbReference>
<evidence type="ECO:0000313" key="14">
    <source>
        <dbReference type="Proteomes" id="UP001165085"/>
    </source>
</evidence>
<evidence type="ECO:0000256" key="2">
    <source>
        <dbReference type="ARBA" id="ARBA00022448"/>
    </source>
</evidence>
<keyword evidence="4 11" id="KW-1133">Transmembrane helix</keyword>
<dbReference type="Gene3D" id="3.40.190.10">
    <property type="entry name" value="Periplasmic binding protein-like II"/>
    <property type="match status" value="1"/>
</dbReference>
<evidence type="ECO:0000256" key="3">
    <source>
        <dbReference type="ARBA" id="ARBA00022692"/>
    </source>
</evidence>
<dbReference type="Proteomes" id="UP001165085">
    <property type="component" value="Unassembled WGS sequence"/>
</dbReference>
<feature type="transmembrane region" description="Helical" evidence="11">
    <location>
        <begin position="180"/>
        <end position="198"/>
    </location>
</feature>
<comment type="subcellular location">
    <subcellularLocation>
        <location evidence="1">Membrane</location>
        <topology evidence="1">Multi-pass membrane protein</topology>
    </subcellularLocation>
</comment>
<keyword evidence="14" id="KW-1185">Reference proteome</keyword>
<keyword evidence="7" id="KW-0675">Receptor</keyword>
<dbReference type="SUPFAM" id="SSF81324">
    <property type="entry name" value="Voltage-gated potassium channels"/>
    <property type="match status" value="1"/>
</dbReference>
<evidence type="ECO:0000256" key="4">
    <source>
        <dbReference type="ARBA" id="ARBA00022989"/>
    </source>
</evidence>
<evidence type="ECO:0000256" key="10">
    <source>
        <dbReference type="ARBA" id="ARBA00023303"/>
    </source>
</evidence>
<evidence type="ECO:0000256" key="11">
    <source>
        <dbReference type="SAM" id="Phobius"/>
    </source>
</evidence>
<dbReference type="InterPro" id="IPR015683">
    <property type="entry name" value="Ionotropic_Glu_rcpt"/>
</dbReference>
<protein>
    <recommendedName>
        <fullName evidence="12">Ionotropic glutamate receptor C-terminal domain-containing protein</fullName>
    </recommendedName>
</protein>
<reference evidence="14" key="1">
    <citation type="journal article" date="2023" name="Commun. Biol.">
        <title>Genome analysis of Parmales, the sister group of diatoms, reveals the evolutionary specialization of diatoms from phago-mixotrophs to photoautotrophs.</title>
        <authorList>
            <person name="Ban H."/>
            <person name="Sato S."/>
            <person name="Yoshikawa S."/>
            <person name="Yamada K."/>
            <person name="Nakamura Y."/>
            <person name="Ichinomiya M."/>
            <person name="Sato N."/>
            <person name="Blanc-Mathieu R."/>
            <person name="Endo H."/>
            <person name="Kuwata A."/>
            <person name="Ogata H."/>
        </authorList>
    </citation>
    <scope>NUCLEOTIDE SEQUENCE [LARGE SCALE GENOMIC DNA]</scope>
    <source>
        <strain evidence="14">NIES 3701</strain>
    </source>
</reference>
<dbReference type="AlphaFoldDB" id="A0A9W7BP36"/>
<dbReference type="InterPro" id="IPR001320">
    <property type="entry name" value="Iontro_rcpt_C"/>
</dbReference>
<sequence>MALTAQEREALPRTARLLEGKHIHITTVEESGKMEMHDSSGEWREDSSKWEGFLVDQIKWISEKAGFTYTLHSPSGLGASCNPAPGTIYGTNNDTFPVLKPFKNETWHTQYLCAEEDVHTLNLTDVYWGMFYITNKRSQKNFFTLPFVSNVGLTITVKKDPEKNLFEKLSTPFRPFALDMWLAILATAVGGALFMWIIEHSNTDDKRYYPKRSRHLTPMEYNHILRKESGFHRKPDGGGEEHGFFSVDSFKKFFLRYLESGFLTLTGHSVYTPATSSGRLLNLFYCIFALLLTSTYTANLATFLISDESTNLQFKDVEGLAQESEKLNTFVCTPGGTANAAWTETPFPNMKTLQKMSVAGMVEGLLNDECIAFLSPRSIGQYELHNNCPEGKQTVGILGTPLEYGFTDMAVGVHQSRYDILETLDFWLNELKQCSTNDMSSMCYNSKNMAGLWHKFVETGDCGKVAEEQESFHRFTFDDFISIFGIMWLMGLFAIFHAMWKNRALLLLRMTKKKHLLTWLRENYPAYYDDDQFLVEKWIEKVWQEKKGDGDFMHDCMMYTQAFFLRTDVNTWRLLTLTLRRLLKNIGIIAVKKNAGEKIHNEAYMMAIIVKSQETLEILVRRALIESSELDTMTMIEKERVKAERIISKEEVTLSEKMAAAMTGRDRASVHFDRRRSLMLGKMQLGANPAFMHASYYNKPSFKEKKPLNSGEDIEMSAVKLGLGEGGGAEVPDAKEKGWVRRHDPNYGQDYFENEIDGRVTWTPQRLDSDLAALSEGVEGGGDDKKETSTTSETNFDKFMNFFDMSRISLSRDGMIEERATVNRFETSPL</sequence>
<organism evidence="13 14">
    <name type="scientific">Triparma strigata</name>
    <dbReference type="NCBI Taxonomy" id="1606541"/>
    <lineage>
        <taxon>Eukaryota</taxon>
        <taxon>Sar</taxon>
        <taxon>Stramenopiles</taxon>
        <taxon>Ochrophyta</taxon>
        <taxon>Bolidophyceae</taxon>
        <taxon>Parmales</taxon>
        <taxon>Triparmaceae</taxon>
        <taxon>Triparma</taxon>
    </lineage>
</organism>
<dbReference type="GO" id="GO:0015276">
    <property type="term" value="F:ligand-gated monoatomic ion channel activity"/>
    <property type="evidence" value="ECO:0007669"/>
    <property type="project" value="InterPro"/>
</dbReference>
<keyword evidence="5" id="KW-0406">Ion transport</keyword>
<gene>
    <name evidence="13" type="ORF">TrST_g13749</name>
</gene>
<keyword evidence="2" id="KW-0813">Transport</keyword>
<dbReference type="PANTHER" id="PTHR18966">
    <property type="entry name" value="IONOTROPIC GLUTAMATE RECEPTOR"/>
    <property type="match status" value="1"/>
</dbReference>
<evidence type="ECO:0000256" key="1">
    <source>
        <dbReference type="ARBA" id="ARBA00004141"/>
    </source>
</evidence>
<evidence type="ECO:0000259" key="12">
    <source>
        <dbReference type="Pfam" id="PF00060"/>
    </source>
</evidence>
<dbReference type="OrthoDB" id="44485at2759"/>
<dbReference type="SUPFAM" id="SSF53850">
    <property type="entry name" value="Periplasmic binding protein-like II"/>
    <property type="match status" value="1"/>
</dbReference>
<evidence type="ECO:0000256" key="9">
    <source>
        <dbReference type="ARBA" id="ARBA00023286"/>
    </source>
</evidence>
<keyword evidence="3 11" id="KW-0812">Transmembrane</keyword>
<evidence type="ECO:0000256" key="5">
    <source>
        <dbReference type="ARBA" id="ARBA00023065"/>
    </source>
</evidence>
<dbReference type="Pfam" id="PF00060">
    <property type="entry name" value="Lig_chan"/>
    <property type="match status" value="1"/>
</dbReference>
<feature type="transmembrane region" description="Helical" evidence="11">
    <location>
        <begin position="283"/>
        <end position="305"/>
    </location>
</feature>
<dbReference type="EMBL" id="BRXY01000362">
    <property type="protein sequence ID" value="GMH89755.1"/>
    <property type="molecule type" value="Genomic_DNA"/>
</dbReference>
<dbReference type="GO" id="GO:0016020">
    <property type="term" value="C:membrane"/>
    <property type="evidence" value="ECO:0007669"/>
    <property type="project" value="UniProtKB-SubCell"/>
</dbReference>
<evidence type="ECO:0000256" key="6">
    <source>
        <dbReference type="ARBA" id="ARBA00023136"/>
    </source>
</evidence>
<keyword evidence="10" id="KW-0407">Ion channel</keyword>
<comment type="caution">
    <text evidence="13">The sequence shown here is derived from an EMBL/GenBank/DDBJ whole genome shotgun (WGS) entry which is preliminary data.</text>
</comment>
<evidence type="ECO:0000313" key="13">
    <source>
        <dbReference type="EMBL" id="GMH89755.1"/>
    </source>
</evidence>
<feature type="domain" description="Ionotropic glutamate receptor C-terminal" evidence="12">
    <location>
        <begin position="178"/>
        <end position="487"/>
    </location>
</feature>
<keyword evidence="8" id="KW-0325">Glycoprotein</keyword>
<evidence type="ECO:0000256" key="7">
    <source>
        <dbReference type="ARBA" id="ARBA00023170"/>
    </source>
</evidence>
<evidence type="ECO:0000256" key="8">
    <source>
        <dbReference type="ARBA" id="ARBA00023180"/>
    </source>
</evidence>
<feature type="transmembrane region" description="Helical" evidence="11">
    <location>
        <begin position="480"/>
        <end position="500"/>
    </location>
</feature>
<keyword evidence="9" id="KW-1071">Ligand-gated ion channel</keyword>